<accession>A0A224ZA15</accession>
<reference evidence="1" key="1">
    <citation type="journal article" date="2017" name="Parasit. Vectors">
        <title>Sialotranscriptomics of Rhipicephalus zambeziensis reveals intricate expression profiles of secretory proteins and suggests tight temporal transcriptional regulation during blood-feeding.</title>
        <authorList>
            <person name="de Castro M.H."/>
            <person name="de Klerk D."/>
            <person name="Pienaar R."/>
            <person name="Rees D.J.G."/>
            <person name="Mans B.J."/>
        </authorList>
    </citation>
    <scope>NUCLEOTIDE SEQUENCE</scope>
    <source>
        <tissue evidence="1">Salivary glands</tissue>
    </source>
</reference>
<protein>
    <submittedName>
        <fullName evidence="1">Zinc finger MYM-type protein 1-like</fullName>
    </submittedName>
</protein>
<proteinExistence type="predicted"/>
<dbReference type="EMBL" id="GFPF01013445">
    <property type="protein sequence ID" value="MAA24591.1"/>
    <property type="molecule type" value="Transcribed_RNA"/>
</dbReference>
<name>A0A224ZA15_9ACAR</name>
<dbReference type="PANTHER" id="PTHR45749:SF21">
    <property type="entry name" value="DUF4371 DOMAIN-CONTAINING PROTEIN"/>
    <property type="match status" value="1"/>
</dbReference>
<dbReference type="AlphaFoldDB" id="A0A224ZA15"/>
<evidence type="ECO:0000313" key="1">
    <source>
        <dbReference type="EMBL" id="MAA24591.1"/>
    </source>
</evidence>
<sequence>MLELITHSMLPSLMKEVHGAGFYAAMHDETSDITTQEQVSFCFRYAKENLEMEEVFVGFYATADTRARTLFSILKDVLCRFNLGLRTALGSVMMGLQMFLARAVSFRPLFKR</sequence>
<organism evidence="1">
    <name type="scientific">Rhipicephalus zambeziensis</name>
    <dbReference type="NCBI Taxonomy" id="60191"/>
    <lineage>
        <taxon>Eukaryota</taxon>
        <taxon>Metazoa</taxon>
        <taxon>Ecdysozoa</taxon>
        <taxon>Arthropoda</taxon>
        <taxon>Chelicerata</taxon>
        <taxon>Arachnida</taxon>
        <taxon>Acari</taxon>
        <taxon>Parasitiformes</taxon>
        <taxon>Ixodida</taxon>
        <taxon>Ixodoidea</taxon>
        <taxon>Ixodidae</taxon>
        <taxon>Rhipicephalinae</taxon>
        <taxon>Rhipicephalus</taxon>
        <taxon>Rhipicephalus</taxon>
    </lineage>
</organism>
<dbReference type="PANTHER" id="PTHR45749">
    <property type="match status" value="1"/>
</dbReference>